<dbReference type="OrthoDB" id="2322499at2759"/>
<accession>A0A9P6ERB1</accession>
<dbReference type="SUPFAM" id="SSF81383">
    <property type="entry name" value="F-box domain"/>
    <property type="match status" value="1"/>
</dbReference>
<protein>
    <recommendedName>
        <fullName evidence="2">F-box domain-containing protein</fullName>
    </recommendedName>
</protein>
<dbReference type="SMART" id="SM00256">
    <property type="entry name" value="FBOX"/>
    <property type="match status" value="1"/>
</dbReference>
<dbReference type="PROSITE" id="PS50181">
    <property type="entry name" value="FBOX"/>
    <property type="match status" value="1"/>
</dbReference>
<name>A0A9P6ERB1_9AGAR</name>
<dbReference type="InterPro" id="IPR001810">
    <property type="entry name" value="F-box_dom"/>
</dbReference>
<dbReference type="InterPro" id="IPR036047">
    <property type="entry name" value="F-box-like_dom_sf"/>
</dbReference>
<dbReference type="CDD" id="cd09917">
    <property type="entry name" value="F-box_SF"/>
    <property type="match status" value="1"/>
</dbReference>
<dbReference type="Pfam" id="PF00646">
    <property type="entry name" value="F-box"/>
    <property type="match status" value="1"/>
</dbReference>
<comment type="caution">
    <text evidence="3">The sequence shown here is derived from an EMBL/GenBank/DDBJ whole genome shotgun (WGS) entry which is preliminary data.</text>
</comment>
<reference evidence="3" key="1">
    <citation type="submission" date="2020-11" db="EMBL/GenBank/DDBJ databases">
        <authorList>
            <consortium name="DOE Joint Genome Institute"/>
            <person name="Ahrendt S."/>
            <person name="Riley R."/>
            <person name="Andreopoulos W."/>
            <person name="Labutti K."/>
            <person name="Pangilinan J."/>
            <person name="Ruiz-Duenas F.J."/>
            <person name="Barrasa J.M."/>
            <person name="Sanchez-Garcia M."/>
            <person name="Camarero S."/>
            <person name="Miyauchi S."/>
            <person name="Serrano A."/>
            <person name="Linde D."/>
            <person name="Babiker R."/>
            <person name="Drula E."/>
            <person name="Ayuso-Fernandez I."/>
            <person name="Pacheco R."/>
            <person name="Padilla G."/>
            <person name="Ferreira P."/>
            <person name="Barriuso J."/>
            <person name="Kellner H."/>
            <person name="Castanera R."/>
            <person name="Alfaro M."/>
            <person name="Ramirez L."/>
            <person name="Pisabarro A.G."/>
            <person name="Kuo A."/>
            <person name="Tritt A."/>
            <person name="Lipzen A."/>
            <person name="He G."/>
            <person name="Yan M."/>
            <person name="Ng V."/>
            <person name="Cullen D."/>
            <person name="Martin F."/>
            <person name="Rosso M.-N."/>
            <person name="Henrissat B."/>
            <person name="Hibbett D."/>
            <person name="Martinez A.T."/>
            <person name="Grigoriev I.V."/>
        </authorList>
    </citation>
    <scope>NUCLEOTIDE SEQUENCE</scope>
    <source>
        <strain evidence="3">CBS 506.95</strain>
    </source>
</reference>
<evidence type="ECO:0000259" key="2">
    <source>
        <dbReference type="PROSITE" id="PS50181"/>
    </source>
</evidence>
<dbReference type="AlphaFoldDB" id="A0A9P6ERB1"/>
<proteinExistence type="predicted"/>
<evidence type="ECO:0000256" key="1">
    <source>
        <dbReference type="SAM" id="MobiDB-lite"/>
    </source>
</evidence>
<feature type="region of interest" description="Disordered" evidence="1">
    <location>
        <begin position="36"/>
        <end position="67"/>
    </location>
</feature>
<evidence type="ECO:0000313" key="4">
    <source>
        <dbReference type="Proteomes" id="UP000807306"/>
    </source>
</evidence>
<organism evidence="3 4">
    <name type="scientific">Crepidotus variabilis</name>
    <dbReference type="NCBI Taxonomy" id="179855"/>
    <lineage>
        <taxon>Eukaryota</taxon>
        <taxon>Fungi</taxon>
        <taxon>Dikarya</taxon>
        <taxon>Basidiomycota</taxon>
        <taxon>Agaricomycotina</taxon>
        <taxon>Agaricomycetes</taxon>
        <taxon>Agaricomycetidae</taxon>
        <taxon>Agaricales</taxon>
        <taxon>Agaricineae</taxon>
        <taxon>Crepidotaceae</taxon>
        <taxon>Crepidotus</taxon>
    </lineage>
</organism>
<feature type="domain" description="F-box" evidence="2">
    <location>
        <begin position="74"/>
        <end position="123"/>
    </location>
</feature>
<dbReference type="EMBL" id="MU157825">
    <property type="protein sequence ID" value="KAF9534656.1"/>
    <property type="molecule type" value="Genomic_DNA"/>
</dbReference>
<dbReference type="Proteomes" id="UP000807306">
    <property type="component" value="Unassembled WGS sequence"/>
</dbReference>
<keyword evidence="4" id="KW-1185">Reference proteome</keyword>
<gene>
    <name evidence="3" type="ORF">CPB83DRAFT_842691</name>
</gene>
<evidence type="ECO:0000313" key="3">
    <source>
        <dbReference type="EMBL" id="KAF9534656.1"/>
    </source>
</evidence>
<sequence length="688" mass="79452">MERRSARLRDAPVKIVQYRDNEDDDAADMDVDAQLVATSSKTPAKSKGKKRKLSEEPNTAHAPSKKLRGKRGILKDLVEMPMDILFEIFNQLEPVDLLHLSRTTKAFRNILMSKASASVWKSSFENLDPPLPDCPSDLSEPAYADLAVGKNCYFCGRHTSSMHIAWQCRFRTCSKCIDDHFTDNRHHVGDGYPAKVADVLPSVTLLRYNGRYSRWKTFYLRDRDSAWRSEYDNLGSKEEREEWCSQKIADADILRTHSNLCVNWVKNRTTARERDKESAIDERRAIVVEHLRKMGWGDEYDKIPENSPKPQYMIEVTRACSKALTDRVLNNLEPCLEKFMENLQQTRIDKERQEFLQARLVALRDTYENYLTTLPCTFNYPNTSDIFQLPIIRDIINDDSTPGISGEHIDRLVDAFPAAVESWKDSVRKHLLNIIVDSLPKDEKTTPTFEFDPDTILNEASTFFHCKECNRELPTRDIPMHPCCRIFRSWGWIDSESNVEDLALRTSLKETRWNAIKNITFHPKLATRVSLVLKHLGYDPKIVSVDDLDKQDPVVECLRCHSERKGRFTAKWHSLPMHLQYEDGHDLQKHFRLVQEPQASVVRQRIAEKRASTFADSNSFDAVCGHCREKGSYSVLLAHTRTGHNITRPKLGEDIIANPHTYPSRDYRDVHILWPPLPQEDVDELMAN</sequence>